<organism evidence="1 2">
    <name type="scientific">Holotrichia oblita</name>
    <name type="common">Chafer beetle</name>
    <dbReference type="NCBI Taxonomy" id="644536"/>
    <lineage>
        <taxon>Eukaryota</taxon>
        <taxon>Metazoa</taxon>
        <taxon>Ecdysozoa</taxon>
        <taxon>Arthropoda</taxon>
        <taxon>Hexapoda</taxon>
        <taxon>Insecta</taxon>
        <taxon>Pterygota</taxon>
        <taxon>Neoptera</taxon>
        <taxon>Endopterygota</taxon>
        <taxon>Coleoptera</taxon>
        <taxon>Polyphaga</taxon>
        <taxon>Scarabaeiformia</taxon>
        <taxon>Scarabaeidae</taxon>
        <taxon>Melolonthinae</taxon>
        <taxon>Holotrichia</taxon>
    </lineage>
</organism>
<sequence>MSGAATTGVLPSKLGGGPHGLGDPDDISLRKVEVEVMIPKKMREIAKIEKCAEEVLKFTECCKGNSVLMVVRCREQNSALKECLSHWYQDKDFKERCKKEYLKERSEYRRTGVTQKQKSSVRLPASM</sequence>
<proteinExistence type="predicted"/>
<evidence type="ECO:0000313" key="1">
    <source>
        <dbReference type="EMBL" id="KAI4457204.1"/>
    </source>
</evidence>
<keyword evidence="2" id="KW-1185">Reference proteome</keyword>
<reference evidence="1" key="1">
    <citation type="submission" date="2022-04" db="EMBL/GenBank/DDBJ databases">
        <title>Chromosome-scale genome assembly of Holotrichia oblita Faldermann.</title>
        <authorList>
            <person name="Rongchong L."/>
        </authorList>
    </citation>
    <scope>NUCLEOTIDE SEQUENCE</scope>
    <source>
        <strain evidence="1">81SQS9</strain>
    </source>
</reference>
<gene>
    <name evidence="1" type="ORF">MML48_8g00002622</name>
</gene>
<dbReference type="EMBL" id="CM043022">
    <property type="protein sequence ID" value="KAI4457204.1"/>
    <property type="molecule type" value="Genomic_DNA"/>
</dbReference>
<evidence type="ECO:0000313" key="2">
    <source>
        <dbReference type="Proteomes" id="UP001056778"/>
    </source>
</evidence>
<accession>A0ACB9ST55</accession>
<name>A0ACB9ST55_HOLOL</name>
<comment type="caution">
    <text evidence="1">The sequence shown here is derived from an EMBL/GenBank/DDBJ whole genome shotgun (WGS) entry which is preliminary data.</text>
</comment>
<protein>
    <submittedName>
        <fullName evidence="1">Cox assembly mitochondrial protein</fullName>
    </submittedName>
</protein>
<dbReference type="Proteomes" id="UP001056778">
    <property type="component" value="Chromosome 8"/>
</dbReference>